<proteinExistence type="predicted"/>
<comment type="caution">
    <text evidence="1">The sequence shown here is derived from an EMBL/GenBank/DDBJ whole genome shotgun (WGS) entry which is preliminary data.</text>
</comment>
<protein>
    <submittedName>
        <fullName evidence="1">Uncharacterized protein</fullName>
    </submittedName>
</protein>
<evidence type="ECO:0000313" key="2">
    <source>
        <dbReference type="Proteomes" id="UP000605568"/>
    </source>
</evidence>
<reference evidence="2" key="1">
    <citation type="journal article" date="2019" name="Int. J. Syst. Evol. Microbiol.">
        <title>The Global Catalogue of Microorganisms (GCM) 10K type strain sequencing project: providing services to taxonomists for standard genome sequencing and annotation.</title>
        <authorList>
            <consortium name="The Broad Institute Genomics Platform"/>
            <consortium name="The Broad Institute Genome Sequencing Center for Infectious Disease"/>
            <person name="Wu L."/>
            <person name="Ma J."/>
        </authorList>
    </citation>
    <scope>NUCLEOTIDE SEQUENCE [LARGE SCALE GENOMIC DNA]</scope>
    <source>
        <strain evidence="2">CGMCC 4.7367</strain>
    </source>
</reference>
<sequence>MSARPREAALPRSLARIAADGWARDESGACLLSAMRLGPAGPIDDLIGYEARVNGWGIPHHDDVGVLIEWSTRYARECLRRADREVKALFTFSEPHDDVPRTARVTFWAEHPGNLPYSADFLEWDTPAMVLSNEPVTFLYPCDDIQQELMEEMAGVMVAELGLGAAEAVTRVNAFWHDHRRLLHSGLADHQDARYWARTACHTEVGDLEET</sequence>
<organism evidence="1 2">
    <name type="scientific">Lentzea cavernae</name>
    <dbReference type="NCBI Taxonomy" id="2020703"/>
    <lineage>
        <taxon>Bacteria</taxon>
        <taxon>Bacillati</taxon>
        <taxon>Actinomycetota</taxon>
        <taxon>Actinomycetes</taxon>
        <taxon>Pseudonocardiales</taxon>
        <taxon>Pseudonocardiaceae</taxon>
        <taxon>Lentzea</taxon>
    </lineage>
</organism>
<evidence type="ECO:0000313" key="1">
    <source>
        <dbReference type="EMBL" id="GHH50274.1"/>
    </source>
</evidence>
<gene>
    <name evidence="1" type="ORF">GCM10017774_58860</name>
</gene>
<keyword evidence="2" id="KW-1185">Reference proteome</keyword>
<dbReference type="Proteomes" id="UP000605568">
    <property type="component" value="Unassembled WGS sequence"/>
</dbReference>
<name>A0ABQ3MP11_9PSEU</name>
<accession>A0ABQ3MP11</accession>
<dbReference type="EMBL" id="BNAR01000010">
    <property type="protein sequence ID" value="GHH50274.1"/>
    <property type="molecule type" value="Genomic_DNA"/>
</dbReference>